<dbReference type="Proteomes" id="UP001216907">
    <property type="component" value="Unassembled WGS sequence"/>
</dbReference>
<dbReference type="RefSeq" id="WP_277860971.1">
    <property type="nucleotide sequence ID" value="NZ_JARRAG010000002.1"/>
</dbReference>
<keyword evidence="2" id="KW-1134">Transmembrane beta strand</keyword>
<reference evidence="7 8" key="1">
    <citation type="submission" date="2023-03" db="EMBL/GenBank/DDBJ databases">
        <title>Paludisphaera mucosa sp. nov. a novel planctomycete from northern fen.</title>
        <authorList>
            <person name="Ivanova A."/>
        </authorList>
    </citation>
    <scope>NUCLEOTIDE SEQUENCE [LARGE SCALE GENOMIC DNA]</scope>
    <source>
        <strain evidence="7 8">Pla2</strain>
    </source>
</reference>
<evidence type="ECO:0000313" key="7">
    <source>
        <dbReference type="EMBL" id="MDG3004616.1"/>
    </source>
</evidence>
<evidence type="ECO:0000313" key="8">
    <source>
        <dbReference type="Proteomes" id="UP001216907"/>
    </source>
</evidence>
<dbReference type="SUPFAM" id="SSF56954">
    <property type="entry name" value="Outer membrane efflux proteins (OEP)"/>
    <property type="match status" value="1"/>
</dbReference>
<evidence type="ECO:0000256" key="4">
    <source>
        <dbReference type="ARBA" id="ARBA00023136"/>
    </source>
</evidence>
<protein>
    <submittedName>
        <fullName evidence="7">TolC family protein</fullName>
    </submittedName>
</protein>
<keyword evidence="5" id="KW-0998">Cell outer membrane</keyword>
<keyword evidence="8" id="KW-1185">Reference proteome</keyword>
<feature type="compositionally biased region" description="Low complexity" evidence="6">
    <location>
        <begin position="82"/>
        <end position="97"/>
    </location>
</feature>
<dbReference type="PANTHER" id="PTHR30026:SF20">
    <property type="entry name" value="OUTER MEMBRANE PROTEIN TOLC"/>
    <property type="match status" value="1"/>
</dbReference>
<evidence type="ECO:0000256" key="1">
    <source>
        <dbReference type="ARBA" id="ARBA00004442"/>
    </source>
</evidence>
<evidence type="ECO:0000256" key="6">
    <source>
        <dbReference type="SAM" id="MobiDB-lite"/>
    </source>
</evidence>
<gene>
    <name evidence="7" type="ORF">PZE19_12585</name>
</gene>
<proteinExistence type="predicted"/>
<evidence type="ECO:0000256" key="2">
    <source>
        <dbReference type="ARBA" id="ARBA00022452"/>
    </source>
</evidence>
<dbReference type="PANTHER" id="PTHR30026">
    <property type="entry name" value="OUTER MEMBRANE PROTEIN TOLC"/>
    <property type="match status" value="1"/>
</dbReference>
<evidence type="ECO:0000256" key="3">
    <source>
        <dbReference type="ARBA" id="ARBA00022692"/>
    </source>
</evidence>
<keyword evidence="4" id="KW-0472">Membrane</keyword>
<accession>A0ABT6FAU7</accession>
<dbReference type="EMBL" id="JARRAG010000002">
    <property type="protein sequence ID" value="MDG3004616.1"/>
    <property type="molecule type" value="Genomic_DNA"/>
</dbReference>
<organism evidence="7 8">
    <name type="scientific">Paludisphaera mucosa</name>
    <dbReference type="NCBI Taxonomy" id="3030827"/>
    <lineage>
        <taxon>Bacteria</taxon>
        <taxon>Pseudomonadati</taxon>
        <taxon>Planctomycetota</taxon>
        <taxon>Planctomycetia</taxon>
        <taxon>Isosphaerales</taxon>
        <taxon>Isosphaeraceae</taxon>
        <taxon>Paludisphaera</taxon>
    </lineage>
</organism>
<feature type="compositionally biased region" description="Basic and acidic residues" evidence="6">
    <location>
        <begin position="20"/>
        <end position="29"/>
    </location>
</feature>
<dbReference type="Gene3D" id="1.20.1600.10">
    <property type="entry name" value="Outer membrane efflux proteins (OEP)"/>
    <property type="match status" value="1"/>
</dbReference>
<comment type="subcellular location">
    <subcellularLocation>
        <location evidence="1">Cell outer membrane</location>
    </subcellularLocation>
</comment>
<comment type="caution">
    <text evidence="7">The sequence shown here is derived from an EMBL/GenBank/DDBJ whole genome shotgun (WGS) entry which is preliminary data.</text>
</comment>
<keyword evidence="3" id="KW-0812">Transmembrane</keyword>
<feature type="region of interest" description="Disordered" evidence="6">
    <location>
        <begin position="16"/>
        <end position="114"/>
    </location>
</feature>
<evidence type="ECO:0000256" key="5">
    <source>
        <dbReference type="ARBA" id="ARBA00023237"/>
    </source>
</evidence>
<dbReference type="InterPro" id="IPR051906">
    <property type="entry name" value="TolC-like"/>
</dbReference>
<name>A0ABT6FAU7_9BACT</name>
<sequence>MTGRLARIWLLAAAMASDPSRCDARRPDDVDGPARPAPAPTAAEIDAFPSSVSPSIARFMERHGDEVPPAPPAGAAVSLGRPPQDAAAASPPDASAEQEAEPASPPPELPSPSAYAAGAIESLALKPAPFDPGDQRFPINLAAALRLADARPLIVAAAQAGVWVSEAQLTRAKVVWVPTALIGFDYTRHDGGGPDFNKGIMTAPSANYFMGGAGLNLYVNVTDAVFQPLVARRVLDSSQWNVQAAKNDALMQTADAYFRVHQYRGTYAGALYTLERGRDLIAKVEELSRELVPKDEVARARNVVADLEQRSVLARQEWRVAGADLTQVLRLDPRAVVEPLEHDHAQITLIDPGRTLDDLMPVALANRPELASRRALVQAAETRVDREKWRPALPMLSVNGFQHPGFTLQAGIFGLGPNASMDQWRGRSDVTLQVVWQLEQFGLGNLAKIKQQRGLESRALIDFRRAQDGVAADVTRARARVQSAAARVLQADRALRTGIVAFNGHLEGLKQTRRLGDVLVLTFRPQEAVYSLDLLSVAFNEYYATVAEYNRAQFDLFHALGYPAREIAQLRNPGDAVAVDTERPAYLPRVGHGPPPATR</sequence>